<sequence>MSELRQVVPQHTINIILAEEPYIKKDEVKRIPRKWKRWISKNGKGSIILPSPLKATSLSLSPLGNIVPIKIILNGNSMHDHLCVLLSTRR</sequence>
<gene>
    <name evidence="1" type="ORF">AVEN_164267_1</name>
</gene>
<reference evidence="1 2" key="1">
    <citation type="journal article" date="2019" name="Sci. Rep.">
        <title>Orb-weaving spider Araneus ventricosus genome elucidates the spidroin gene catalogue.</title>
        <authorList>
            <person name="Kono N."/>
            <person name="Nakamura H."/>
            <person name="Ohtoshi R."/>
            <person name="Moran D.A.P."/>
            <person name="Shinohara A."/>
            <person name="Yoshida Y."/>
            <person name="Fujiwara M."/>
            <person name="Mori M."/>
            <person name="Tomita M."/>
            <person name="Arakawa K."/>
        </authorList>
    </citation>
    <scope>NUCLEOTIDE SEQUENCE [LARGE SCALE GENOMIC DNA]</scope>
</reference>
<dbReference type="Proteomes" id="UP000499080">
    <property type="component" value="Unassembled WGS sequence"/>
</dbReference>
<keyword evidence="2" id="KW-1185">Reference proteome</keyword>
<dbReference type="AlphaFoldDB" id="A0A4Y2VLQ5"/>
<dbReference type="EMBL" id="BGPR01048531">
    <property type="protein sequence ID" value="GBO25542.1"/>
    <property type="molecule type" value="Genomic_DNA"/>
</dbReference>
<evidence type="ECO:0000313" key="1">
    <source>
        <dbReference type="EMBL" id="GBO25542.1"/>
    </source>
</evidence>
<organism evidence="1 2">
    <name type="scientific">Araneus ventricosus</name>
    <name type="common">Orbweaver spider</name>
    <name type="synonym">Epeira ventricosa</name>
    <dbReference type="NCBI Taxonomy" id="182803"/>
    <lineage>
        <taxon>Eukaryota</taxon>
        <taxon>Metazoa</taxon>
        <taxon>Ecdysozoa</taxon>
        <taxon>Arthropoda</taxon>
        <taxon>Chelicerata</taxon>
        <taxon>Arachnida</taxon>
        <taxon>Araneae</taxon>
        <taxon>Araneomorphae</taxon>
        <taxon>Entelegynae</taxon>
        <taxon>Araneoidea</taxon>
        <taxon>Araneidae</taxon>
        <taxon>Araneus</taxon>
    </lineage>
</organism>
<name>A0A4Y2VLQ5_ARAVE</name>
<evidence type="ECO:0000313" key="2">
    <source>
        <dbReference type="Proteomes" id="UP000499080"/>
    </source>
</evidence>
<accession>A0A4Y2VLQ5</accession>
<dbReference type="OrthoDB" id="5419617at2759"/>
<comment type="caution">
    <text evidence="1">The sequence shown here is derived from an EMBL/GenBank/DDBJ whole genome shotgun (WGS) entry which is preliminary data.</text>
</comment>
<protein>
    <submittedName>
        <fullName evidence="1">Uncharacterized protein</fullName>
    </submittedName>
</protein>
<proteinExistence type="predicted"/>